<feature type="transmembrane region" description="Helical" evidence="10">
    <location>
        <begin position="366"/>
        <end position="387"/>
    </location>
</feature>
<comment type="catalytic activity">
    <reaction evidence="9">
        <text>4 Fe(II)-[cytochrome c] + O2 + 8 H(+)(in) = 4 Fe(III)-[cytochrome c] + 2 H2O + 4 H(+)(out)</text>
        <dbReference type="Rhea" id="RHEA:11436"/>
        <dbReference type="Rhea" id="RHEA-COMP:10350"/>
        <dbReference type="Rhea" id="RHEA-COMP:14399"/>
        <dbReference type="ChEBI" id="CHEBI:15377"/>
        <dbReference type="ChEBI" id="CHEBI:15378"/>
        <dbReference type="ChEBI" id="CHEBI:15379"/>
        <dbReference type="ChEBI" id="CHEBI:29033"/>
        <dbReference type="ChEBI" id="CHEBI:29034"/>
        <dbReference type="EC" id="7.1.1.9"/>
    </reaction>
</comment>
<feature type="transmembrane region" description="Helical" evidence="10">
    <location>
        <begin position="39"/>
        <end position="65"/>
    </location>
</feature>
<comment type="pathway">
    <text evidence="3 9">Energy metabolism; oxidative phosphorylation.</text>
</comment>
<organism evidence="12">
    <name type="scientific">Spirobranchus giganteus</name>
    <dbReference type="NCBI Taxonomy" id="1914524"/>
    <lineage>
        <taxon>Eukaryota</taxon>
        <taxon>Metazoa</taxon>
        <taxon>Spiralia</taxon>
        <taxon>Lophotrochozoa</taxon>
        <taxon>Annelida</taxon>
        <taxon>Polychaeta</taxon>
        <taxon>Sedentaria</taxon>
        <taxon>Canalipalpata</taxon>
        <taxon>Sabellida</taxon>
        <taxon>Serpulidae</taxon>
        <taxon>Spirobranchus</taxon>
    </lineage>
</organism>
<dbReference type="InterPro" id="IPR000883">
    <property type="entry name" value="Cyt_C_Oxase_1"/>
</dbReference>
<comment type="similarity">
    <text evidence="4 9">Belongs to the heme-copper respiratory oxidase family.</text>
</comment>
<keyword evidence="9" id="KW-0999">Mitochondrion inner membrane</keyword>
<dbReference type="GO" id="GO:0015990">
    <property type="term" value="P:electron transport coupled proton transport"/>
    <property type="evidence" value="ECO:0007669"/>
    <property type="project" value="TreeGrafter"/>
</dbReference>
<dbReference type="AlphaFoldDB" id="A0A1I9WKB0"/>
<evidence type="ECO:0000256" key="1">
    <source>
        <dbReference type="ARBA" id="ARBA00001971"/>
    </source>
</evidence>
<feature type="transmembrane region" description="Helical" evidence="10">
    <location>
        <begin position="325"/>
        <end position="346"/>
    </location>
</feature>
<dbReference type="GO" id="GO:0020037">
    <property type="term" value="F:heme binding"/>
    <property type="evidence" value="ECO:0007669"/>
    <property type="project" value="InterPro"/>
</dbReference>
<dbReference type="GO" id="GO:0005743">
    <property type="term" value="C:mitochondrial inner membrane"/>
    <property type="evidence" value="ECO:0007669"/>
    <property type="project" value="UniProtKB-SubCell"/>
</dbReference>
<feature type="transmembrane region" description="Helical" evidence="10">
    <location>
        <begin position="399"/>
        <end position="420"/>
    </location>
</feature>
<evidence type="ECO:0000259" key="11">
    <source>
        <dbReference type="PROSITE" id="PS50855"/>
    </source>
</evidence>
<keyword evidence="9 12" id="KW-0496">Mitochondrion</keyword>
<dbReference type="InterPro" id="IPR023616">
    <property type="entry name" value="Cyt_c_oxase-like_su1_dom"/>
</dbReference>
<feature type="transmembrane region" description="Helical" evidence="10">
    <location>
        <begin position="289"/>
        <end position="313"/>
    </location>
</feature>
<evidence type="ECO:0000256" key="5">
    <source>
        <dbReference type="ARBA" id="ARBA00015947"/>
    </source>
</evidence>
<dbReference type="PROSITE" id="PS00077">
    <property type="entry name" value="COX1_CUB"/>
    <property type="match status" value="1"/>
</dbReference>
<evidence type="ECO:0000256" key="7">
    <source>
        <dbReference type="ARBA" id="ARBA00022989"/>
    </source>
</evidence>
<feature type="transmembrane region" description="Helical" evidence="10">
    <location>
        <begin position="169"/>
        <end position="196"/>
    </location>
</feature>
<protein>
    <recommendedName>
        <fullName evidence="5 9">Cytochrome c oxidase subunit 1</fullName>
        <ecNumber evidence="9">7.1.1.9</ecNumber>
    </recommendedName>
</protein>
<dbReference type="PROSITE" id="PS50855">
    <property type="entry name" value="COX1"/>
    <property type="match status" value="1"/>
</dbReference>
<evidence type="ECO:0000256" key="8">
    <source>
        <dbReference type="ARBA" id="ARBA00023136"/>
    </source>
</evidence>
<dbReference type="EC" id="7.1.1.9" evidence="9"/>
<keyword evidence="8 9" id="KW-0472">Membrane</keyword>
<keyword evidence="9" id="KW-0813">Transport</keyword>
<keyword evidence="7 10" id="KW-1133">Transmembrane helix</keyword>
<reference evidence="12" key="1">
    <citation type="submission" date="2016-04" db="EMBL/GenBank/DDBJ databases">
        <title>Mitochondrial genome of the christmas tree worm Spirobranchus giganteus (Annelida: Serpulidae) reveals complete different aspects within mitochondrial Annelida evolution.</title>
        <authorList>
            <person name="Seixas V.C."/>
            <person name="Russo C.A.M."/>
            <person name="Paiva P.C."/>
        </authorList>
    </citation>
    <scope>NUCLEOTIDE SEQUENCE</scope>
</reference>
<evidence type="ECO:0000256" key="2">
    <source>
        <dbReference type="ARBA" id="ARBA00004141"/>
    </source>
</evidence>
<comment type="function">
    <text evidence="9">Component of the cytochrome c oxidase, the last enzyme in the mitochondrial electron transport chain which drives oxidative phosphorylation. The respiratory chain contains 3 multisubunit complexes succinate dehydrogenase (complex II, CII), ubiquinol-cytochrome c oxidoreductase (cytochrome b-c1 complex, complex III, CIII) and cytochrome c oxidase (complex IV, CIV), that cooperate to transfer electrons derived from NADH and succinate to molecular oxygen, creating an electrochemical gradient over the inner membrane that drives transmembrane transport and the ATP synthase. Cytochrome c oxidase is the component of the respiratory chain that catalyzes the reduction of oxygen to water. Electrons originating from reduced cytochrome c in the intermembrane space (IMS) are transferred via the dinuclear copper A center (CU(A)) of subunit 2 and heme A of subunit 1 to the active site in subunit 1, a binuclear center (BNC) formed by heme A3 and copper B (CU(B)). The BNC reduces molecular oxygen to 2 water molecules using 4 electrons from cytochrome c in the IMS and 4 protons from the mitochondrial matrix.</text>
</comment>
<keyword evidence="9" id="KW-0349">Heme</keyword>
<feature type="transmembrane region" description="Helical" evidence="10">
    <location>
        <begin position="256"/>
        <end position="277"/>
    </location>
</feature>
<feature type="transmembrane region" description="Helical" evidence="10">
    <location>
        <begin position="216"/>
        <end position="244"/>
    </location>
</feature>
<keyword evidence="9" id="KW-0479">Metal-binding</keyword>
<evidence type="ECO:0000256" key="6">
    <source>
        <dbReference type="ARBA" id="ARBA00022692"/>
    </source>
</evidence>
<dbReference type="PANTHER" id="PTHR10422:SF18">
    <property type="entry name" value="CYTOCHROME C OXIDASE SUBUNIT 1"/>
    <property type="match status" value="1"/>
</dbReference>
<dbReference type="SUPFAM" id="SSF81442">
    <property type="entry name" value="Cytochrome c oxidase subunit I-like"/>
    <property type="match status" value="1"/>
</dbReference>
<feature type="domain" description="Cytochrome oxidase subunit I profile" evidence="11">
    <location>
        <begin position="1"/>
        <end position="499"/>
    </location>
</feature>
<feature type="transmembrane region" description="Helical" evidence="10">
    <location>
        <begin position="440"/>
        <end position="460"/>
    </location>
</feature>
<evidence type="ECO:0000256" key="9">
    <source>
        <dbReference type="RuleBase" id="RU000369"/>
    </source>
</evidence>
<dbReference type="InterPro" id="IPR023615">
    <property type="entry name" value="Cyt_c_Oxase_su1_BS"/>
</dbReference>
<dbReference type="InterPro" id="IPR033944">
    <property type="entry name" value="Cyt_c_oxase_su1_dom"/>
</dbReference>
<dbReference type="Pfam" id="PF00115">
    <property type="entry name" value="COX1"/>
    <property type="match status" value="1"/>
</dbReference>
<accession>A0A1I9WKB0</accession>
<dbReference type="InterPro" id="IPR036927">
    <property type="entry name" value="Cyt_c_oxase-like_su1_sf"/>
</dbReference>
<keyword evidence="6 9" id="KW-0812">Transmembrane</keyword>
<dbReference type="CDD" id="cd01663">
    <property type="entry name" value="Cyt_c_Oxidase_I"/>
    <property type="match status" value="1"/>
</dbReference>
<dbReference type="EMBL" id="KX156257">
    <property type="protein sequence ID" value="APA32605.1"/>
    <property type="molecule type" value="Genomic_DNA"/>
</dbReference>
<evidence type="ECO:0000313" key="12">
    <source>
        <dbReference type="EMBL" id="APA32605.1"/>
    </source>
</evidence>
<keyword evidence="9" id="KW-0408">Iron</keyword>
<dbReference type="PRINTS" id="PR01165">
    <property type="entry name" value="CYCOXIDASEI"/>
</dbReference>
<keyword evidence="9" id="KW-0186">Copper</keyword>
<dbReference type="GO" id="GO:0045277">
    <property type="term" value="C:respiratory chain complex IV"/>
    <property type="evidence" value="ECO:0007669"/>
    <property type="project" value="InterPro"/>
</dbReference>
<proteinExistence type="inferred from homology"/>
<evidence type="ECO:0000256" key="10">
    <source>
        <dbReference type="SAM" id="Phobius"/>
    </source>
</evidence>
<sequence>MGSMYFYLGSWAGLCGFGYSVLIRINNMRPGTGFLSPEVYLSVITTHAILMIFFFVMPVLIGGFGNWLVPLLLGCPDMLLPRTNAFSFWLLVPSLIYVLAAGRSEGGIGTGWTLYPPLSSIEYHGTIAVDLGIISLHMAGVSSIMGSINFMCTVVNNKPAAGRMENVPLYCWSLLITSFLLVASVPVLAGGLTMLLTDRHFSTTFFDPAGGGDPVLFMHLFWFFGHPEVYILILPAFGLITQVLTSLSGKKEPFGLFGMIYAMFAIGWLGFLVWGHHMFVSGLDVDTRAYFSAATMCIAVPTGVKVFSWTATVYGKGFMKWEPTLLWGVGFVILFTGGGLTGIILASASIDVLLHDTYFVTGHFHYVLSMGAVFGIFTAFHYYFSYCTGAGIHQRWSRGHFWSALGGVHLTFTPMHPNGIGGMPRRYSDFPDVFRSNNFVSTYGTLVAFVGVVYWFWLVWEAMSAHRPVWPVAKAYGLLSVHKHTPPHHTHRRQGPAVWSIGPIVPDAASPFTWGGKGIFGKNTFGKEG</sequence>
<dbReference type="PANTHER" id="PTHR10422">
    <property type="entry name" value="CYTOCHROME C OXIDASE SUBUNIT 1"/>
    <property type="match status" value="1"/>
</dbReference>
<keyword evidence="9" id="KW-0679">Respiratory chain</keyword>
<gene>
    <name evidence="12" type="primary">CO1</name>
</gene>
<dbReference type="GO" id="GO:0004129">
    <property type="term" value="F:cytochrome-c oxidase activity"/>
    <property type="evidence" value="ECO:0007669"/>
    <property type="project" value="UniProtKB-EC"/>
</dbReference>
<dbReference type="UniPathway" id="UPA00705"/>
<keyword evidence="9" id="KW-0249">Electron transport</keyword>
<dbReference type="Gene3D" id="1.20.210.10">
    <property type="entry name" value="Cytochrome c oxidase-like, subunit I domain"/>
    <property type="match status" value="1"/>
</dbReference>
<geneLocation type="mitochondrion" evidence="12"/>
<comment type="subcellular location">
    <subcellularLocation>
        <location evidence="2">Membrane</location>
        <topology evidence="2">Multi-pass membrane protein</topology>
    </subcellularLocation>
    <subcellularLocation>
        <location evidence="9">Mitochondrion inner membrane</location>
        <topology evidence="9">Multi-pass membrane protein</topology>
    </subcellularLocation>
</comment>
<comment type="cofactor">
    <cofactor evidence="1">
        <name>heme</name>
        <dbReference type="ChEBI" id="CHEBI:30413"/>
    </cofactor>
</comment>
<dbReference type="GO" id="GO:0006123">
    <property type="term" value="P:mitochondrial electron transport, cytochrome c to oxygen"/>
    <property type="evidence" value="ECO:0007669"/>
    <property type="project" value="TreeGrafter"/>
</dbReference>
<dbReference type="GO" id="GO:0046872">
    <property type="term" value="F:metal ion binding"/>
    <property type="evidence" value="ECO:0007669"/>
    <property type="project" value="UniProtKB-KW"/>
</dbReference>
<name>A0A1I9WKB0_9ANNE</name>
<evidence type="ECO:0000256" key="4">
    <source>
        <dbReference type="ARBA" id="ARBA00009578"/>
    </source>
</evidence>
<feature type="transmembrane region" description="Helical" evidence="10">
    <location>
        <begin position="6"/>
        <end position="27"/>
    </location>
</feature>
<evidence type="ECO:0000256" key="3">
    <source>
        <dbReference type="ARBA" id="ARBA00004673"/>
    </source>
</evidence>